<evidence type="ECO:0000313" key="7">
    <source>
        <dbReference type="EMBL" id="QJR29430.1"/>
    </source>
</evidence>
<evidence type="ECO:0000256" key="2">
    <source>
        <dbReference type="ARBA" id="ARBA00022840"/>
    </source>
</evidence>
<dbReference type="Gene3D" id="3.40.50.300">
    <property type="entry name" value="P-loop containing nucleotide triphosphate hydrolases"/>
    <property type="match status" value="1"/>
</dbReference>
<keyword evidence="8" id="KW-1185">Reference proteome</keyword>
<dbReference type="RefSeq" id="WP_171098806.1">
    <property type="nucleotide sequence ID" value="NZ_CP053084.1"/>
</dbReference>
<sequence>MNFIHFIVPWLQMTELTLCIESPELKSRLRAAALLMQASVHELSLIDLLGKRSLPAHWLLVDQGLEQLGDLIEHFKAQGRKPETQIIRFIEKPWQEYVYHDIPIFASIVHPANPLAAVHVLEKLIRTKPFRSGKKPLPNSNLGPYSDEFVRSQPMRHAVSQLQRLKQLPIDTVLLGPTGAGKDTAARWLHAHSGVKGEFVHVNCAALPEQLFEAEVFGVMAGAFTGAQKDRPGKLELAHNGTLYLDEIDSLPLSCQAKLLNALQYRGAIRLGGHVFYNSVFRVIASTKTKLETLVEQNRFREDLHFRLSVSQVRIPALAERLEDIIPLYCHFLNDVAAQFKLEVPKLDLEDTDELLSRPWPGNVRELHAFAQRHVMGLGEPCTVPGSEAPAGLKQRLLAFEKAVLIQTLHAHRGCARLASESLGIPLHSLYYRMKRFDLLEKNGNHSDDKATQCS</sequence>
<dbReference type="InterPro" id="IPR058031">
    <property type="entry name" value="AAA_lid_NorR"/>
</dbReference>
<dbReference type="Proteomes" id="UP000501130">
    <property type="component" value="Chromosome"/>
</dbReference>
<dbReference type="PANTHER" id="PTHR32071">
    <property type="entry name" value="TRANSCRIPTIONAL REGULATORY PROTEIN"/>
    <property type="match status" value="1"/>
</dbReference>
<evidence type="ECO:0000256" key="1">
    <source>
        <dbReference type="ARBA" id="ARBA00022741"/>
    </source>
</evidence>
<feature type="domain" description="Sigma-54 factor interaction" evidence="6">
    <location>
        <begin position="148"/>
        <end position="376"/>
    </location>
</feature>
<evidence type="ECO:0000256" key="4">
    <source>
        <dbReference type="ARBA" id="ARBA00023125"/>
    </source>
</evidence>
<dbReference type="Gene3D" id="1.10.10.60">
    <property type="entry name" value="Homeodomain-like"/>
    <property type="match status" value="1"/>
</dbReference>
<dbReference type="PROSITE" id="PS50045">
    <property type="entry name" value="SIGMA54_INTERACT_4"/>
    <property type="match status" value="1"/>
</dbReference>
<dbReference type="SMART" id="SM00382">
    <property type="entry name" value="AAA"/>
    <property type="match status" value="1"/>
</dbReference>
<dbReference type="Gene3D" id="1.10.8.60">
    <property type="match status" value="1"/>
</dbReference>
<reference evidence="7 8" key="1">
    <citation type="submission" date="2020-05" db="EMBL/GenBank/DDBJ databases">
        <title>Compete genome of Limnobacter sp. SAORIC-580.</title>
        <authorList>
            <person name="Song J."/>
            <person name="Cho J.-C."/>
        </authorList>
    </citation>
    <scope>NUCLEOTIDE SEQUENCE [LARGE SCALE GENOMIC DNA]</scope>
    <source>
        <strain evidence="7 8">SAORIC-580</strain>
    </source>
</reference>
<keyword evidence="2" id="KW-0067">ATP-binding</keyword>
<keyword evidence="5" id="KW-0804">Transcription</keyword>
<proteinExistence type="predicted"/>
<dbReference type="InterPro" id="IPR003593">
    <property type="entry name" value="AAA+_ATPase"/>
</dbReference>
<dbReference type="InterPro" id="IPR002197">
    <property type="entry name" value="HTH_Fis"/>
</dbReference>
<dbReference type="Pfam" id="PF02954">
    <property type="entry name" value="HTH_8"/>
    <property type="match status" value="1"/>
</dbReference>
<dbReference type="Pfam" id="PF25601">
    <property type="entry name" value="AAA_lid_14"/>
    <property type="match status" value="1"/>
</dbReference>
<dbReference type="SUPFAM" id="SSF52540">
    <property type="entry name" value="P-loop containing nucleoside triphosphate hydrolases"/>
    <property type="match status" value="1"/>
</dbReference>
<evidence type="ECO:0000256" key="5">
    <source>
        <dbReference type="ARBA" id="ARBA00023163"/>
    </source>
</evidence>
<keyword evidence="1" id="KW-0547">Nucleotide-binding</keyword>
<dbReference type="PROSITE" id="PS00688">
    <property type="entry name" value="SIGMA54_INTERACT_3"/>
    <property type="match status" value="1"/>
</dbReference>
<gene>
    <name evidence="7" type="ORF">HKT17_06750</name>
</gene>
<dbReference type="SUPFAM" id="SSF46689">
    <property type="entry name" value="Homeodomain-like"/>
    <property type="match status" value="1"/>
</dbReference>
<dbReference type="InterPro" id="IPR009057">
    <property type="entry name" value="Homeodomain-like_sf"/>
</dbReference>
<dbReference type="PANTHER" id="PTHR32071:SF57">
    <property type="entry name" value="C4-DICARBOXYLATE TRANSPORT TRANSCRIPTIONAL REGULATORY PROTEIN DCTD"/>
    <property type="match status" value="1"/>
</dbReference>
<dbReference type="PROSITE" id="PS00676">
    <property type="entry name" value="SIGMA54_INTERACT_2"/>
    <property type="match status" value="1"/>
</dbReference>
<dbReference type="InterPro" id="IPR025943">
    <property type="entry name" value="Sigma_54_int_dom_ATP-bd_2"/>
</dbReference>
<dbReference type="InterPro" id="IPR002078">
    <property type="entry name" value="Sigma_54_int"/>
</dbReference>
<dbReference type="EMBL" id="CP053084">
    <property type="protein sequence ID" value="QJR29430.1"/>
    <property type="molecule type" value="Genomic_DNA"/>
</dbReference>
<dbReference type="InterPro" id="IPR027417">
    <property type="entry name" value="P-loop_NTPase"/>
</dbReference>
<organism evidence="7 8">
    <name type="scientific">Limnobacter profundi</name>
    <dbReference type="NCBI Taxonomy" id="2732163"/>
    <lineage>
        <taxon>Bacteria</taxon>
        <taxon>Pseudomonadati</taxon>
        <taxon>Pseudomonadota</taxon>
        <taxon>Betaproteobacteria</taxon>
        <taxon>Burkholderiales</taxon>
        <taxon>Burkholderiaceae</taxon>
        <taxon>Limnobacter</taxon>
    </lineage>
</organism>
<dbReference type="InterPro" id="IPR025944">
    <property type="entry name" value="Sigma_54_int_dom_CS"/>
</dbReference>
<evidence type="ECO:0000259" key="6">
    <source>
        <dbReference type="PROSITE" id="PS50045"/>
    </source>
</evidence>
<keyword evidence="3" id="KW-0805">Transcription regulation</keyword>
<accession>A0ABX6N4X1</accession>
<name>A0ABX6N4X1_9BURK</name>
<keyword evidence="4" id="KW-0238">DNA-binding</keyword>
<evidence type="ECO:0000313" key="8">
    <source>
        <dbReference type="Proteomes" id="UP000501130"/>
    </source>
</evidence>
<dbReference type="CDD" id="cd00009">
    <property type="entry name" value="AAA"/>
    <property type="match status" value="1"/>
</dbReference>
<evidence type="ECO:0000256" key="3">
    <source>
        <dbReference type="ARBA" id="ARBA00023015"/>
    </source>
</evidence>
<dbReference type="Pfam" id="PF00158">
    <property type="entry name" value="Sigma54_activat"/>
    <property type="match status" value="1"/>
</dbReference>
<protein>
    <submittedName>
        <fullName evidence="7">Sigma-54-dependent Fis family transcriptional regulator</fullName>
    </submittedName>
</protein>